<evidence type="ECO:0000313" key="11">
    <source>
        <dbReference type="Proteomes" id="UP000283087"/>
    </source>
</evidence>
<name>A0A430KTP8_9GAMM</name>
<dbReference type="PRINTS" id="PR01005">
    <property type="entry name" value="FLGHOOKAP1"/>
</dbReference>
<keyword evidence="10" id="KW-0966">Cell projection</keyword>
<dbReference type="OrthoDB" id="9802553at2"/>
<comment type="caution">
    <text evidence="10">The sequence shown here is derived from an EMBL/GenBank/DDBJ whole genome shotgun (WGS) entry which is preliminary data.</text>
</comment>
<dbReference type="Pfam" id="PF00460">
    <property type="entry name" value="Flg_bb_rod"/>
    <property type="match status" value="1"/>
</dbReference>
<dbReference type="InterPro" id="IPR010930">
    <property type="entry name" value="Flg_bb/hook_C_dom"/>
</dbReference>
<comment type="similarity">
    <text evidence="3">Belongs to the flagella basal body rod proteins family.</text>
</comment>
<dbReference type="InterPro" id="IPR001444">
    <property type="entry name" value="Flag_bb_rod_N"/>
</dbReference>
<evidence type="ECO:0000256" key="2">
    <source>
        <dbReference type="ARBA" id="ARBA00004613"/>
    </source>
</evidence>
<evidence type="ECO:0000259" key="9">
    <source>
        <dbReference type="Pfam" id="PF22638"/>
    </source>
</evidence>
<organism evidence="10 11">
    <name type="scientific">Amphritea opalescens</name>
    <dbReference type="NCBI Taxonomy" id="2490544"/>
    <lineage>
        <taxon>Bacteria</taxon>
        <taxon>Pseudomonadati</taxon>
        <taxon>Pseudomonadota</taxon>
        <taxon>Gammaproteobacteria</taxon>
        <taxon>Oceanospirillales</taxon>
        <taxon>Oceanospirillaceae</taxon>
        <taxon>Amphritea</taxon>
    </lineage>
</organism>
<dbReference type="InterPro" id="IPR002371">
    <property type="entry name" value="FlgK"/>
</dbReference>
<evidence type="ECO:0000256" key="5">
    <source>
        <dbReference type="ARBA" id="ARBA00022525"/>
    </source>
</evidence>
<evidence type="ECO:0000313" key="10">
    <source>
        <dbReference type="EMBL" id="RTE66867.1"/>
    </source>
</evidence>
<sequence>MSNLLSIGSQAAQANQAALNTIGQNISNVNTDGYSRQQVDLVAHPNLGGVYVQDIERITDKFLTQQVWTDLSSYNQSSAYADLSSRLDNLLASDTQSISTALDDYFGALQSVVDDPTSTANRQLFVTQSDALVQRFNDLDANIQSQGDTINQQMDSYAGQITTIASNIADLNAKISVAEATNRSTNEMRDQRDQLTNQLSEIVGVTVVDQSSDQYSIFIGNGQPLVIGSTAEKVVSVLGTDSSQKELAVVNANATVNINGEITGGKVGGLIQYREEALNDARNQLGLIAIGLAESMNEQHRAGINLNNEFGGDLFTDMNDDFLQRKRITPNSNNQSDINVARVEIQNVDQLQASEYELVVGDGGRLTLYRSSDGKQIRVDQLDNVDDDPLAPLSTAEGIDAVGQNQVYIDPNGEFLSFAVDGIKVTIQTDTDLMKGDSFTIQPVTSGAEDLSLVIQSGQELALASPIRISTDIDNQGSGVATVSVTNPKAATFATAGEMSPPVKIVFNDLVGSTTGEMTYTVYDMTDPNSPVPVGALDQTYIAGNDIELDGYSITVANQPKAGDSFSFDFNEDGVSDNRNAFALSNMQQSKLFDQGSYQDLYGSLIEKVGTRTATAVISQQANKAVLDTSISAQSSVSGVNLDEEATKLVQYQQAYQASAQLIRVSQTIFDSLLQSL</sequence>
<dbReference type="GO" id="GO:0005198">
    <property type="term" value="F:structural molecule activity"/>
    <property type="evidence" value="ECO:0007669"/>
    <property type="project" value="InterPro"/>
</dbReference>
<accession>A0A430KTP8</accession>
<dbReference type="Pfam" id="PF06429">
    <property type="entry name" value="Flg_bbr_C"/>
    <property type="match status" value="1"/>
</dbReference>
<protein>
    <recommendedName>
        <fullName evidence="4">Flagellar hook-associated protein 1</fullName>
    </recommendedName>
</protein>
<feature type="domain" description="Flagellar hook-associated protein FlgK helical" evidence="9">
    <location>
        <begin position="85"/>
        <end position="315"/>
    </location>
</feature>
<dbReference type="Proteomes" id="UP000283087">
    <property type="component" value="Unassembled WGS sequence"/>
</dbReference>
<dbReference type="Pfam" id="PF22638">
    <property type="entry name" value="FlgK_D1"/>
    <property type="match status" value="1"/>
</dbReference>
<keyword evidence="10" id="KW-0282">Flagellum</keyword>
<evidence type="ECO:0000256" key="6">
    <source>
        <dbReference type="ARBA" id="ARBA00023143"/>
    </source>
</evidence>
<evidence type="ECO:0000259" key="7">
    <source>
        <dbReference type="Pfam" id="PF00460"/>
    </source>
</evidence>
<gene>
    <name evidence="10" type="primary">flgK</name>
    <name evidence="10" type="ORF">EH243_04480</name>
</gene>
<comment type="subcellular location">
    <subcellularLocation>
        <location evidence="1">Bacterial flagellum</location>
    </subcellularLocation>
    <subcellularLocation>
        <location evidence="2">Secreted</location>
    </subcellularLocation>
</comment>
<evidence type="ECO:0000256" key="3">
    <source>
        <dbReference type="ARBA" id="ARBA00009677"/>
    </source>
</evidence>
<keyword evidence="10" id="KW-0969">Cilium</keyword>
<dbReference type="NCBIfam" id="TIGR02492">
    <property type="entry name" value="flgK_ends"/>
    <property type="match status" value="1"/>
</dbReference>
<dbReference type="GO" id="GO:0005576">
    <property type="term" value="C:extracellular region"/>
    <property type="evidence" value="ECO:0007669"/>
    <property type="project" value="UniProtKB-SubCell"/>
</dbReference>
<evidence type="ECO:0000256" key="4">
    <source>
        <dbReference type="ARBA" id="ARBA00016244"/>
    </source>
</evidence>
<evidence type="ECO:0000259" key="8">
    <source>
        <dbReference type="Pfam" id="PF06429"/>
    </source>
</evidence>
<feature type="domain" description="Flagellar basal-body/hook protein C-terminal" evidence="8">
    <location>
        <begin position="637"/>
        <end position="675"/>
    </location>
</feature>
<dbReference type="AlphaFoldDB" id="A0A430KTP8"/>
<keyword evidence="11" id="KW-1185">Reference proteome</keyword>
<dbReference type="RefSeq" id="WP_126157452.1">
    <property type="nucleotide sequence ID" value="NZ_RQXW01000003.1"/>
</dbReference>
<dbReference type="GO" id="GO:0009424">
    <property type="term" value="C:bacterial-type flagellum hook"/>
    <property type="evidence" value="ECO:0007669"/>
    <property type="project" value="InterPro"/>
</dbReference>
<keyword evidence="5" id="KW-0964">Secreted</keyword>
<dbReference type="InterPro" id="IPR053927">
    <property type="entry name" value="FlgK_helical"/>
</dbReference>
<keyword evidence="6" id="KW-0975">Bacterial flagellum</keyword>
<feature type="domain" description="Flagellar basal body rod protein N-terminal" evidence="7">
    <location>
        <begin position="7"/>
        <end position="34"/>
    </location>
</feature>
<dbReference type="SUPFAM" id="SSF64518">
    <property type="entry name" value="Phase 1 flagellin"/>
    <property type="match status" value="1"/>
</dbReference>
<evidence type="ECO:0000256" key="1">
    <source>
        <dbReference type="ARBA" id="ARBA00004365"/>
    </source>
</evidence>
<dbReference type="GO" id="GO:0044780">
    <property type="term" value="P:bacterial-type flagellum assembly"/>
    <property type="evidence" value="ECO:0007669"/>
    <property type="project" value="InterPro"/>
</dbReference>
<dbReference type="PANTHER" id="PTHR30033">
    <property type="entry name" value="FLAGELLAR HOOK-ASSOCIATED PROTEIN 1"/>
    <property type="match status" value="1"/>
</dbReference>
<dbReference type="EMBL" id="RQXW01000003">
    <property type="protein sequence ID" value="RTE66867.1"/>
    <property type="molecule type" value="Genomic_DNA"/>
</dbReference>
<dbReference type="PANTHER" id="PTHR30033:SF1">
    <property type="entry name" value="FLAGELLAR HOOK-ASSOCIATED PROTEIN 1"/>
    <property type="match status" value="1"/>
</dbReference>
<proteinExistence type="inferred from homology"/>
<reference evidence="10 11" key="1">
    <citation type="submission" date="2018-11" db="EMBL/GenBank/DDBJ databases">
        <title>The draft genome sequence of Amphritea opalescens ANRC-JH13T.</title>
        <authorList>
            <person name="Fang Z."/>
            <person name="Zhang Y."/>
            <person name="Han X."/>
        </authorList>
    </citation>
    <scope>NUCLEOTIDE SEQUENCE [LARGE SCALE GENOMIC DNA]</scope>
    <source>
        <strain evidence="10 11">ANRC-JH13</strain>
    </source>
</reference>